<evidence type="ECO:0000313" key="1">
    <source>
        <dbReference type="EMBL" id="KAH6926354.1"/>
    </source>
</evidence>
<reference evidence="1" key="1">
    <citation type="submission" date="2020-05" db="EMBL/GenBank/DDBJ databases">
        <title>Large-scale comparative analyses of tick genomes elucidate their genetic diversity and vector capacities.</title>
        <authorList>
            <person name="Jia N."/>
            <person name="Wang J."/>
            <person name="Shi W."/>
            <person name="Du L."/>
            <person name="Sun Y."/>
            <person name="Zhan W."/>
            <person name="Jiang J."/>
            <person name="Wang Q."/>
            <person name="Zhang B."/>
            <person name="Ji P."/>
            <person name="Sakyi L.B."/>
            <person name="Cui X."/>
            <person name="Yuan T."/>
            <person name="Jiang B."/>
            <person name="Yang W."/>
            <person name="Lam T.T.-Y."/>
            <person name="Chang Q."/>
            <person name="Ding S."/>
            <person name="Wang X."/>
            <person name="Zhu J."/>
            <person name="Ruan X."/>
            <person name="Zhao L."/>
            <person name="Wei J."/>
            <person name="Que T."/>
            <person name="Du C."/>
            <person name="Cheng J."/>
            <person name="Dai P."/>
            <person name="Han X."/>
            <person name="Huang E."/>
            <person name="Gao Y."/>
            <person name="Liu J."/>
            <person name="Shao H."/>
            <person name="Ye R."/>
            <person name="Li L."/>
            <person name="Wei W."/>
            <person name="Wang X."/>
            <person name="Wang C."/>
            <person name="Yang T."/>
            <person name="Huo Q."/>
            <person name="Li W."/>
            <person name="Guo W."/>
            <person name="Chen H."/>
            <person name="Zhou L."/>
            <person name="Ni X."/>
            <person name="Tian J."/>
            <person name="Zhou Y."/>
            <person name="Sheng Y."/>
            <person name="Liu T."/>
            <person name="Pan Y."/>
            <person name="Xia L."/>
            <person name="Li J."/>
            <person name="Zhao F."/>
            <person name="Cao W."/>
        </authorList>
    </citation>
    <scope>NUCLEOTIDE SEQUENCE</scope>
    <source>
        <strain evidence="1">Hyas-2018</strain>
    </source>
</reference>
<comment type="caution">
    <text evidence="1">The sequence shown here is derived from an EMBL/GenBank/DDBJ whole genome shotgun (WGS) entry which is preliminary data.</text>
</comment>
<protein>
    <submittedName>
        <fullName evidence="1">Uncharacterized protein</fullName>
    </submittedName>
</protein>
<evidence type="ECO:0000313" key="2">
    <source>
        <dbReference type="Proteomes" id="UP000821845"/>
    </source>
</evidence>
<gene>
    <name evidence="1" type="ORF">HPB50_017534</name>
</gene>
<organism evidence="1 2">
    <name type="scientific">Hyalomma asiaticum</name>
    <name type="common">Tick</name>
    <dbReference type="NCBI Taxonomy" id="266040"/>
    <lineage>
        <taxon>Eukaryota</taxon>
        <taxon>Metazoa</taxon>
        <taxon>Ecdysozoa</taxon>
        <taxon>Arthropoda</taxon>
        <taxon>Chelicerata</taxon>
        <taxon>Arachnida</taxon>
        <taxon>Acari</taxon>
        <taxon>Parasitiformes</taxon>
        <taxon>Ixodida</taxon>
        <taxon>Ixodoidea</taxon>
        <taxon>Ixodidae</taxon>
        <taxon>Hyalomminae</taxon>
        <taxon>Hyalomma</taxon>
    </lineage>
</organism>
<proteinExistence type="predicted"/>
<name>A0ACB7RWZ4_HYAAI</name>
<dbReference type="EMBL" id="CM023487">
    <property type="protein sequence ID" value="KAH6926354.1"/>
    <property type="molecule type" value="Genomic_DNA"/>
</dbReference>
<sequence length="110" mass="11985">MVWSDQCVCVQMRLQCLSGPVEAVGGSTLLFPRKGQHQPESQHSPEQAEEEQELGHRRALKGSAAFSSYFKILLTAPHNHGCQGVPLTTDALKVIIGHVEKGNTCCEVCL</sequence>
<dbReference type="Proteomes" id="UP000821845">
    <property type="component" value="Chromosome 7"/>
</dbReference>
<keyword evidence="2" id="KW-1185">Reference proteome</keyword>
<accession>A0ACB7RWZ4</accession>